<dbReference type="Proteomes" id="UP001642360">
    <property type="component" value="Unassembled WGS sequence"/>
</dbReference>
<feature type="region of interest" description="Disordered" evidence="1">
    <location>
        <begin position="98"/>
        <end position="137"/>
    </location>
</feature>
<evidence type="ECO:0000256" key="2">
    <source>
        <dbReference type="SAM" id="Phobius"/>
    </source>
</evidence>
<evidence type="ECO:0000313" key="5">
    <source>
        <dbReference type="Proteomes" id="UP001642360"/>
    </source>
</evidence>
<feature type="transmembrane region" description="Helical" evidence="2">
    <location>
        <begin position="21"/>
        <end position="48"/>
    </location>
</feature>
<gene>
    <name evidence="4" type="ORF">ILEXP_LOCUS55980</name>
</gene>
<feature type="domain" description="DUF4408" evidence="3">
    <location>
        <begin position="55"/>
        <end position="87"/>
    </location>
</feature>
<dbReference type="Pfam" id="PF05553">
    <property type="entry name" value="DUF761"/>
    <property type="match status" value="1"/>
</dbReference>
<organism evidence="4 5">
    <name type="scientific">Ilex paraguariensis</name>
    <name type="common">yerba mate</name>
    <dbReference type="NCBI Taxonomy" id="185542"/>
    <lineage>
        <taxon>Eukaryota</taxon>
        <taxon>Viridiplantae</taxon>
        <taxon>Streptophyta</taxon>
        <taxon>Embryophyta</taxon>
        <taxon>Tracheophyta</taxon>
        <taxon>Spermatophyta</taxon>
        <taxon>Magnoliopsida</taxon>
        <taxon>eudicotyledons</taxon>
        <taxon>Gunneridae</taxon>
        <taxon>Pentapetalae</taxon>
        <taxon>asterids</taxon>
        <taxon>campanulids</taxon>
        <taxon>Aquifoliales</taxon>
        <taxon>Aquifoliaceae</taxon>
        <taxon>Ilex</taxon>
    </lineage>
</organism>
<dbReference type="InterPro" id="IPR025520">
    <property type="entry name" value="DUF4408"/>
</dbReference>
<feature type="region of interest" description="Disordered" evidence="1">
    <location>
        <begin position="149"/>
        <end position="240"/>
    </location>
</feature>
<dbReference type="PANTHER" id="PTHR33098:SF114">
    <property type="entry name" value="DUF4408 DOMAIN-CONTAINING PROTEIN"/>
    <property type="match status" value="1"/>
</dbReference>
<feature type="transmembrane region" description="Helical" evidence="2">
    <location>
        <begin position="68"/>
        <end position="87"/>
    </location>
</feature>
<dbReference type="EMBL" id="CAUOFW020009390">
    <property type="protein sequence ID" value="CAK9185562.1"/>
    <property type="molecule type" value="Genomic_DNA"/>
</dbReference>
<keyword evidence="2" id="KW-1133">Transmembrane helix</keyword>
<dbReference type="AlphaFoldDB" id="A0ABC8UX81"/>
<proteinExistence type="predicted"/>
<keyword evidence="5" id="KW-1185">Reference proteome</keyword>
<protein>
    <recommendedName>
        <fullName evidence="3">DUF4408 domain-containing protein</fullName>
    </recommendedName>
</protein>
<name>A0ABC8UX81_9AQUA</name>
<dbReference type="Pfam" id="PF14364">
    <property type="entry name" value="DUF4408"/>
    <property type="match status" value="1"/>
</dbReference>
<sequence length="358" mass="40932">MENLLRGSSMPKSRVQIAIWTIELLLMFAGIISTFLLVKAAVIPYTAAMVVSTLPSLWVSFRTWLSPPYIYIILNFIIIFIAASSTFHHRNRHSPLLDVDDDYNSQGIPPPPKQNNEIHDRKAPNTTTTTTTSFSEKADLTHQTWRDMQDQNWVEPPPPPRRINQTQHREAPNTSTTNPNKHTHQNWSRNIKDQNCVEKATNSPREKTQQSSLTKRPENGSKNAAGEINELKMREDNDDDDTLEATWKAISEGGGKPKTKKLNKSETWVTPPSVEVAGGFESELSPPVASAWRELRKSETFNDAVSAKRRGGLRREASMSHEELNRRFEAFIMKFNHEMRLQRQESDQRYLEMINRGV</sequence>
<dbReference type="InterPro" id="IPR008480">
    <property type="entry name" value="DUF761_pln"/>
</dbReference>
<evidence type="ECO:0000259" key="3">
    <source>
        <dbReference type="Pfam" id="PF14364"/>
    </source>
</evidence>
<comment type="caution">
    <text evidence="4">The sequence shown here is derived from an EMBL/GenBank/DDBJ whole genome shotgun (WGS) entry which is preliminary data.</text>
</comment>
<dbReference type="PANTHER" id="PTHR33098">
    <property type="entry name" value="COTTON FIBER (DUF761)"/>
    <property type="match status" value="1"/>
</dbReference>
<reference evidence="4 5" key="1">
    <citation type="submission" date="2024-02" db="EMBL/GenBank/DDBJ databases">
        <authorList>
            <person name="Vignale AGUSTIN F."/>
            <person name="Sosa J E."/>
            <person name="Modenutti C."/>
        </authorList>
    </citation>
    <scope>NUCLEOTIDE SEQUENCE [LARGE SCALE GENOMIC DNA]</scope>
</reference>
<keyword evidence="2" id="KW-0812">Transmembrane</keyword>
<evidence type="ECO:0000256" key="1">
    <source>
        <dbReference type="SAM" id="MobiDB-lite"/>
    </source>
</evidence>
<feature type="compositionally biased region" description="Polar residues" evidence="1">
    <location>
        <begin position="172"/>
        <end position="189"/>
    </location>
</feature>
<evidence type="ECO:0000313" key="4">
    <source>
        <dbReference type="EMBL" id="CAK9185562.1"/>
    </source>
</evidence>
<keyword evidence="2" id="KW-0472">Membrane</keyword>
<accession>A0ABC8UX81</accession>